<organism evidence="3 4">
    <name type="scientific">Gulosibacter macacae</name>
    <dbReference type="NCBI Taxonomy" id="2488791"/>
    <lineage>
        <taxon>Bacteria</taxon>
        <taxon>Bacillati</taxon>
        <taxon>Actinomycetota</taxon>
        <taxon>Actinomycetes</taxon>
        <taxon>Micrococcales</taxon>
        <taxon>Microbacteriaceae</taxon>
        <taxon>Gulosibacter</taxon>
    </lineage>
</organism>
<gene>
    <name evidence="3" type="ORF">EG850_05800</name>
</gene>
<feature type="region of interest" description="Disordered" evidence="1">
    <location>
        <begin position="1"/>
        <end position="58"/>
    </location>
</feature>
<feature type="compositionally biased region" description="Low complexity" evidence="1">
    <location>
        <begin position="44"/>
        <end position="58"/>
    </location>
</feature>
<dbReference type="Proteomes" id="UP000274391">
    <property type="component" value="Unassembled WGS sequence"/>
</dbReference>
<feature type="compositionally biased region" description="Polar residues" evidence="1">
    <location>
        <begin position="10"/>
        <end position="23"/>
    </location>
</feature>
<feature type="transmembrane region" description="Helical" evidence="2">
    <location>
        <begin position="155"/>
        <end position="174"/>
    </location>
</feature>
<evidence type="ECO:0000313" key="4">
    <source>
        <dbReference type="Proteomes" id="UP000274391"/>
    </source>
</evidence>
<feature type="transmembrane region" description="Helical" evidence="2">
    <location>
        <begin position="84"/>
        <end position="106"/>
    </location>
</feature>
<dbReference type="OrthoDB" id="10020381at2"/>
<protein>
    <recommendedName>
        <fullName evidence="5">Transmembrane protein</fullName>
    </recommendedName>
</protein>
<comment type="caution">
    <text evidence="3">The sequence shown here is derived from an EMBL/GenBank/DDBJ whole genome shotgun (WGS) entry which is preliminary data.</text>
</comment>
<keyword evidence="2" id="KW-0812">Transmembrane</keyword>
<evidence type="ECO:0000256" key="1">
    <source>
        <dbReference type="SAM" id="MobiDB-lite"/>
    </source>
</evidence>
<dbReference type="EMBL" id="RQVS01000005">
    <property type="protein sequence ID" value="RRJ87316.1"/>
    <property type="molecule type" value="Genomic_DNA"/>
</dbReference>
<dbReference type="AlphaFoldDB" id="A0A3P3W0B1"/>
<keyword evidence="4" id="KW-1185">Reference proteome</keyword>
<sequence>MQHNDAGMPNNAQQPNSVPSPNAGQYAPYVPGDTQQAGQVPPTQGYQPSNPQGYQQGYPQAYAQQPGAYAPVEVVPRKPNRVTAYITAGIVVLLSAIVIAVGFSMFSQEVTITYPQADNCGSVMQPASLSEGGNFDVGMREKACEQALSSKTGEAFIPIGIGVALIALMSWTAFSVTRQHKKWQEQYGRR</sequence>
<dbReference type="RefSeq" id="WP_124971286.1">
    <property type="nucleotide sequence ID" value="NZ_RQVS01000005.1"/>
</dbReference>
<accession>A0A3P3W0B1</accession>
<keyword evidence="2" id="KW-0472">Membrane</keyword>
<keyword evidence="2" id="KW-1133">Transmembrane helix</keyword>
<feature type="compositionally biased region" description="Polar residues" evidence="1">
    <location>
        <begin position="33"/>
        <end position="42"/>
    </location>
</feature>
<proteinExistence type="predicted"/>
<evidence type="ECO:0008006" key="5">
    <source>
        <dbReference type="Google" id="ProtNLM"/>
    </source>
</evidence>
<reference evidence="3 4" key="1">
    <citation type="submission" date="2018-11" db="EMBL/GenBank/DDBJ databases">
        <title>YIM 102482-1 draft genome.</title>
        <authorList>
            <person name="Li G."/>
            <person name="Jiang Y."/>
        </authorList>
    </citation>
    <scope>NUCLEOTIDE SEQUENCE [LARGE SCALE GENOMIC DNA]</scope>
    <source>
        <strain evidence="3 4">YIM 102482-1</strain>
    </source>
</reference>
<name>A0A3P3W0B1_9MICO</name>
<evidence type="ECO:0000256" key="2">
    <source>
        <dbReference type="SAM" id="Phobius"/>
    </source>
</evidence>
<evidence type="ECO:0000313" key="3">
    <source>
        <dbReference type="EMBL" id="RRJ87316.1"/>
    </source>
</evidence>